<comment type="caution">
    <text evidence="2">The sequence shown here is derived from an EMBL/GenBank/DDBJ whole genome shotgun (WGS) entry which is preliminary data.</text>
</comment>
<evidence type="ECO:0000313" key="2">
    <source>
        <dbReference type="EMBL" id="TJZ64263.1"/>
    </source>
</evidence>
<organism evidence="2 3">
    <name type="scientific">Chitiniphilus eburneus</name>
    <dbReference type="NCBI Taxonomy" id="2571148"/>
    <lineage>
        <taxon>Bacteria</taxon>
        <taxon>Pseudomonadati</taxon>
        <taxon>Pseudomonadota</taxon>
        <taxon>Betaproteobacteria</taxon>
        <taxon>Neisseriales</taxon>
        <taxon>Chitinibacteraceae</taxon>
        <taxon>Chitiniphilus</taxon>
    </lineage>
</organism>
<feature type="region of interest" description="Disordered" evidence="1">
    <location>
        <begin position="46"/>
        <end position="72"/>
    </location>
</feature>
<accession>A0A4U0P9L8</accession>
<keyword evidence="3" id="KW-1185">Reference proteome</keyword>
<proteinExistence type="predicted"/>
<protein>
    <submittedName>
        <fullName evidence="2">Uncharacterized protein</fullName>
    </submittedName>
</protein>
<gene>
    <name evidence="2" type="ORF">FAZ21_19315</name>
</gene>
<dbReference type="AlphaFoldDB" id="A0A4U0P9L8"/>
<dbReference type="RefSeq" id="WP_136775071.1">
    <property type="nucleotide sequence ID" value="NZ_CP156074.1"/>
</dbReference>
<dbReference type="EMBL" id="SUMF01000048">
    <property type="protein sequence ID" value="TJZ64263.1"/>
    <property type="molecule type" value="Genomic_DNA"/>
</dbReference>
<dbReference type="Proteomes" id="UP000310016">
    <property type="component" value="Unassembled WGS sequence"/>
</dbReference>
<name>A0A4U0P9L8_9NEIS</name>
<dbReference type="OrthoDB" id="9182905at2"/>
<reference evidence="2 3" key="1">
    <citation type="submission" date="2019-04" db="EMBL/GenBank/DDBJ databases">
        <title>Chitiniphilus eburnea sp. nov., a novel chitinolytic bacterium isolated from aquaculture sludge.</title>
        <authorList>
            <person name="Sheng M."/>
        </authorList>
    </citation>
    <scope>NUCLEOTIDE SEQUENCE [LARGE SCALE GENOMIC DNA]</scope>
    <source>
        <strain evidence="2 3">HX-2-15</strain>
    </source>
</reference>
<sequence length="437" mass="44460">MTLEVEQLGARLLRPLLRSLHEASQQLGLAFEPNVHAEAAAEITRDDEAAVPTATAPARQSGVRSAASQHAAAEPMVAPSNSTGMHVTAPILATAPASTVDPLPRAGSSAQRIAAPSQPATVSLRADIHTAAAGIATAATGAAAINSAQAGHAAPPAAEATAAAGQAAVPVRLNYRSLSFAAIETDWPQVLSPTVLLPGPLVPALPPTGPARLRRLAAPASVPERLNVAQQPPALVTPAWRGKPMQQQPAMPTMAATQPIVIAAPYAGADAPAQPAQRPASQQGVARLRRLNAPASAPTAAEVAQFDTQPAPTQLSRAAHHALRQVGQAVEPVLDRAYAATVGALAEPSAFAGARAANDYPAPQRVNVPVANEAGWQGDDAATPASDGGEAPRVANHFNVNVAMSSGGGALVDDPQALRDALTELLRDAARRQGLDV</sequence>
<evidence type="ECO:0000313" key="3">
    <source>
        <dbReference type="Proteomes" id="UP000310016"/>
    </source>
</evidence>
<evidence type="ECO:0000256" key="1">
    <source>
        <dbReference type="SAM" id="MobiDB-lite"/>
    </source>
</evidence>